<dbReference type="CDD" id="cd06225">
    <property type="entry name" value="HAMP"/>
    <property type="match status" value="1"/>
</dbReference>
<evidence type="ECO:0000259" key="15">
    <source>
        <dbReference type="PROSITE" id="PS50109"/>
    </source>
</evidence>
<organism evidence="17 18">
    <name type="scientific">Paenibacillus kyungheensis</name>
    <dbReference type="NCBI Taxonomy" id="1452732"/>
    <lineage>
        <taxon>Bacteria</taxon>
        <taxon>Bacillati</taxon>
        <taxon>Bacillota</taxon>
        <taxon>Bacilli</taxon>
        <taxon>Bacillales</taxon>
        <taxon>Paenibacillaceae</taxon>
        <taxon>Paenibacillus</taxon>
    </lineage>
</organism>
<dbReference type="Pfam" id="PF00512">
    <property type="entry name" value="HisKA"/>
    <property type="match status" value="1"/>
</dbReference>
<dbReference type="SMART" id="SM00387">
    <property type="entry name" value="HATPase_c"/>
    <property type="match status" value="1"/>
</dbReference>
<dbReference type="PROSITE" id="PS50109">
    <property type="entry name" value="HIS_KIN"/>
    <property type="match status" value="1"/>
</dbReference>
<feature type="domain" description="Histidine kinase" evidence="15">
    <location>
        <begin position="251"/>
        <end position="444"/>
    </location>
</feature>
<dbReference type="SMART" id="SM00304">
    <property type="entry name" value="HAMP"/>
    <property type="match status" value="1"/>
</dbReference>
<reference evidence="17 18" key="1">
    <citation type="submission" date="2023-02" db="EMBL/GenBank/DDBJ databases">
        <title>Genome sequence of Paenibacillus kyungheensis KACC 18744.</title>
        <authorList>
            <person name="Kim S."/>
            <person name="Heo J."/>
            <person name="Kwon S.-W."/>
        </authorList>
    </citation>
    <scope>NUCLEOTIDE SEQUENCE [LARGE SCALE GENOMIC DNA]</scope>
    <source>
        <strain evidence="17 18">KACC 18744</strain>
    </source>
</reference>
<evidence type="ECO:0000256" key="10">
    <source>
        <dbReference type="ARBA" id="ARBA00022840"/>
    </source>
</evidence>
<dbReference type="RefSeq" id="WP_273613907.1">
    <property type="nucleotide sequence ID" value="NZ_CP117416.1"/>
</dbReference>
<evidence type="ECO:0000256" key="9">
    <source>
        <dbReference type="ARBA" id="ARBA00022777"/>
    </source>
</evidence>
<dbReference type="InterPro" id="IPR003594">
    <property type="entry name" value="HATPase_dom"/>
</dbReference>
<dbReference type="PANTHER" id="PTHR45528">
    <property type="entry name" value="SENSOR HISTIDINE KINASE CPXA"/>
    <property type="match status" value="1"/>
</dbReference>
<keyword evidence="6" id="KW-0808">Transferase</keyword>
<dbReference type="Gene3D" id="6.10.340.10">
    <property type="match status" value="1"/>
</dbReference>
<keyword evidence="10" id="KW-0067">ATP-binding</keyword>
<evidence type="ECO:0000256" key="7">
    <source>
        <dbReference type="ARBA" id="ARBA00022692"/>
    </source>
</evidence>
<dbReference type="InterPro" id="IPR003660">
    <property type="entry name" value="HAMP_dom"/>
</dbReference>
<dbReference type="PROSITE" id="PS50885">
    <property type="entry name" value="HAMP"/>
    <property type="match status" value="1"/>
</dbReference>
<dbReference type="Pfam" id="PF02518">
    <property type="entry name" value="HATPase_c"/>
    <property type="match status" value="1"/>
</dbReference>
<dbReference type="Pfam" id="PF00672">
    <property type="entry name" value="HAMP"/>
    <property type="match status" value="1"/>
</dbReference>
<dbReference type="SUPFAM" id="SSF47384">
    <property type="entry name" value="Homodimeric domain of signal transducing histidine kinase"/>
    <property type="match status" value="1"/>
</dbReference>
<dbReference type="Proteomes" id="UP001220509">
    <property type="component" value="Chromosome"/>
</dbReference>
<dbReference type="GO" id="GO:0005524">
    <property type="term" value="F:ATP binding"/>
    <property type="evidence" value="ECO:0007669"/>
    <property type="project" value="UniProtKB-KW"/>
</dbReference>
<evidence type="ECO:0000256" key="14">
    <source>
        <dbReference type="SAM" id="Phobius"/>
    </source>
</evidence>
<feature type="domain" description="HAMP" evidence="16">
    <location>
        <begin position="184"/>
        <end position="236"/>
    </location>
</feature>
<keyword evidence="11 14" id="KW-1133">Transmembrane helix</keyword>
<evidence type="ECO:0000256" key="12">
    <source>
        <dbReference type="ARBA" id="ARBA00023012"/>
    </source>
</evidence>
<dbReference type="EMBL" id="CP117416">
    <property type="protein sequence ID" value="WCT55544.1"/>
    <property type="molecule type" value="Genomic_DNA"/>
</dbReference>
<dbReference type="CDD" id="cd00082">
    <property type="entry name" value="HisKA"/>
    <property type="match status" value="1"/>
</dbReference>
<comment type="catalytic activity">
    <reaction evidence="1">
        <text>ATP + protein L-histidine = ADP + protein N-phospho-L-histidine.</text>
        <dbReference type="EC" id="2.7.13.3"/>
    </reaction>
</comment>
<keyword evidence="7 14" id="KW-0812">Transmembrane</keyword>
<keyword evidence="9 17" id="KW-0418">Kinase</keyword>
<keyword evidence="13 14" id="KW-0472">Membrane</keyword>
<keyword evidence="18" id="KW-1185">Reference proteome</keyword>
<dbReference type="InterPro" id="IPR003661">
    <property type="entry name" value="HisK_dim/P_dom"/>
</dbReference>
<evidence type="ECO:0000256" key="11">
    <source>
        <dbReference type="ARBA" id="ARBA00022989"/>
    </source>
</evidence>
<dbReference type="AlphaFoldDB" id="A0AAX3M1L5"/>
<feature type="transmembrane region" description="Helical" evidence="14">
    <location>
        <begin position="163"/>
        <end position="183"/>
    </location>
</feature>
<dbReference type="InterPro" id="IPR050398">
    <property type="entry name" value="HssS/ArlS-like"/>
</dbReference>
<evidence type="ECO:0000256" key="3">
    <source>
        <dbReference type="ARBA" id="ARBA00012438"/>
    </source>
</evidence>
<dbReference type="SUPFAM" id="SSF55874">
    <property type="entry name" value="ATPase domain of HSP90 chaperone/DNA topoisomerase II/histidine kinase"/>
    <property type="match status" value="1"/>
</dbReference>
<evidence type="ECO:0000256" key="13">
    <source>
        <dbReference type="ARBA" id="ARBA00023136"/>
    </source>
</evidence>
<evidence type="ECO:0000313" key="18">
    <source>
        <dbReference type="Proteomes" id="UP001220509"/>
    </source>
</evidence>
<dbReference type="InterPro" id="IPR005467">
    <property type="entry name" value="His_kinase_dom"/>
</dbReference>
<evidence type="ECO:0000256" key="6">
    <source>
        <dbReference type="ARBA" id="ARBA00022679"/>
    </source>
</evidence>
<evidence type="ECO:0000256" key="2">
    <source>
        <dbReference type="ARBA" id="ARBA00004651"/>
    </source>
</evidence>
<dbReference type="SUPFAM" id="SSF158472">
    <property type="entry name" value="HAMP domain-like"/>
    <property type="match status" value="1"/>
</dbReference>
<protein>
    <recommendedName>
        <fullName evidence="3">histidine kinase</fullName>
        <ecNumber evidence="3">2.7.13.3</ecNumber>
    </recommendedName>
</protein>
<dbReference type="EC" id="2.7.13.3" evidence="3"/>
<proteinExistence type="predicted"/>
<dbReference type="Gene3D" id="1.10.287.130">
    <property type="match status" value="1"/>
</dbReference>
<keyword evidence="8" id="KW-0547">Nucleotide-binding</keyword>
<evidence type="ECO:0000256" key="5">
    <source>
        <dbReference type="ARBA" id="ARBA00022553"/>
    </source>
</evidence>
<dbReference type="PANTHER" id="PTHR45528:SF9">
    <property type="entry name" value="SENSOR HISTIDINE KINASE YBDK"/>
    <property type="match status" value="1"/>
</dbReference>
<gene>
    <name evidence="17" type="ORF">PQ456_20725</name>
</gene>
<dbReference type="KEGG" id="pka:PQ456_20725"/>
<name>A0AAX3M1L5_9BACL</name>
<dbReference type="InterPro" id="IPR036097">
    <property type="entry name" value="HisK_dim/P_sf"/>
</dbReference>
<keyword evidence="12" id="KW-0902">Two-component regulatory system</keyword>
<evidence type="ECO:0000259" key="16">
    <source>
        <dbReference type="PROSITE" id="PS50885"/>
    </source>
</evidence>
<dbReference type="SMART" id="SM00388">
    <property type="entry name" value="HisKA"/>
    <property type="match status" value="1"/>
</dbReference>
<keyword evidence="4" id="KW-1003">Cell membrane</keyword>
<dbReference type="GO" id="GO:0005886">
    <property type="term" value="C:plasma membrane"/>
    <property type="evidence" value="ECO:0007669"/>
    <property type="project" value="UniProtKB-SubCell"/>
</dbReference>
<accession>A0AAX3M1L5</accession>
<sequence>MKLSTKYVINIIVSVLFFPLAFIIVNFVYYVTLTYIIDQQNHIYYEKEKLETVWRQDANRWSGQSDAEILTDFQNNQQYKHSNMVWISDDGEVLYMSAKATILPKSPLNVSEVTEWTQKASQQNLVISGYIKGSQNQGYGFLETPYSIVGSQWEIMRKKYAPFWFLGFLCICLLFLFNSWIFFSKIQKRLVRLQDHMQKVDQDGIPNIMKVRHEDEIGQVEHSFNQMVNKLKQSKYKEQEETELRKKLVADLSHDLRTPLTVIRSHAFILDHESLSEKGSHSVQIINDKITHMGELIDNLSSFSLLAAGKLPIHIQSTDVVKVIRSSLTSWYPLFEKEHFEINILLEHPLIWEIDELWFKRILDNIFQNILRHASVGKYISVETYPQGLNAGIRIQDHGSGLDSVSDHKGAGIGLSIIEMMCKQMNLWYTMNSNEQGTVIMITK</sequence>
<dbReference type="InterPro" id="IPR036890">
    <property type="entry name" value="HATPase_C_sf"/>
</dbReference>
<evidence type="ECO:0000256" key="1">
    <source>
        <dbReference type="ARBA" id="ARBA00000085"/>
    </source>
</evidence>
<evidence type="ECO:0000313" key="17">
    <source>
        <dbReference type="EMBL" id="WCT55544.1"/>
    </source>
</evidence>
<dbReference type="Gene3D" id="3.30.565.10">
    <property type="entry name" value="Histidine kinase-like ATPase, C-terminal domain"/>
    <property type="match status" value="1"/>
</dbReference>
<dbReference type="GO" id="GO:0000155">
    <property type="term" value="F:phosphorelay sensor kinase activity"/>
    <property type="evidence" value="ECO:0007669"/>
    <property type="project" value="InterPro"/>
</dbReference>
<feature type="transmembrane region" description="Helical" evidence="14">
    <location>
        <begin position="7"/>
        <end position="31"/>
    </location>
</feature>
<evidence type="ECO:0000256" key="8">
    <source>
        <dbReference type="ARBA" id="ARBA00022741"/>
    </source>
</evidence>
<keyword evidence="5" id="KW-0597">Phosphoprotein</keyword>
<comment type="subcellular location">
    <subcellularLocation>
        <location evidence="2">Cell membrane</location>
        <topology evidence="2">Multi-pass membrane protein</topology>
    </subcellularLocation>
</comment>
<evidence type="ECO:0000256" key="4">
    <source>
        <dbReference type="ARBA" id="ARBA00022475"/>
    </source>
</evidence>